<gene>
    <name evidence="1" type="ORF">WJX74_007300</name>
</gene>
<comment type="caution">
    <text evidence="1">The sequence shown here is derived from an EMBL/GenBank/DDBJ whole genome shotgun (WGS) entry which is preliminary data.</text>
</comment>
<reference evidence="1 2" key="1">
    <citation type="journal article" date="2024" name="Nat. Commun.">
        <title>Phylogenomics reveals the evolutionary origins of lichenization in chlorophyte algae.</title>
        <authorList>
            <person name="Puginier C."/>
            <person name="Libourel C."/>
            <person name="Otte J."/>
            <person name="Skaloud P."/>
            <person name="Haon M."/>
            <person name="Grisel S."/>
            <person name="Petersen M."/>
            <person name="Berrin J.G."/>
            <person name="Delaux P.M."/>
            <person name="Dal Grande F."/>
            <person name="Keller J."/>
        </authorList>
    </citation>
    <scope>NUCLEOTIDE SEQUENCE [LARGE SCALE GENOMIC DNA]</scope>
    <source>
        <strain evidence="1 2">SAG 2145</strain>
    </source>
</reference>
<keyword evidence="2" id="KW-1185">Reference proteome</keyword>
<dbReference type="AlphaFoldDB" id="A0AAW1RNU9"/>
<protein>
    <submittedName>
        <fullName evidence="1">Uncharacterized protein</fullName>
    </submittedName>
</protein>
<name>A0AAW1RNU9_9CHLO</name>
<proteinExistence type="predicted"/>
<dbReference type="Proteomes" id="UP001438707">
    <property type="component" value="Unassembled WGS sequence"/>
</dbReference>
<organism evidence="1 2">
    <name type="scientific">Apatococcus lobatus</name>
    <dbReference type="NCBI Taxonomy" id="904363"/>
    <lineage>
        <taxon>Eukaryota</taxon>
        <taxon>Viridiplantae</taxon>
        <taxon>Chlorophyta</taxon>
        <taxon>core chlorophytes</taxon>
        <taxon>Trebouxiophyceae</taxon>
        <taxon>Chlorellales</taxon>
        <taxon>Chlorellaceae</taxon>
        <taxon>Apatococcus</taxon>
    </lineage>
</organism>
<evidence type="ECO:0000313" key="2">
    <source>
        <dbReference type="Proteomes" id="UP001438707"/>
    </source>
</evidence>
<accession>A0AAW1RNU9</accession>
<sequence>MSATKTVPCFREARAACVVARAWFRALLLHAGYRVAQHLKCQDLHVTLPFITDGSLDNGQPPVQFWA</sequence>
<evidence type="ECO:0000313" key="1">
    <source>
        <dbReference type="EMBL" id="KAK9835755.1"/>
    </source>
</evidence>
<dbReference type="EMBL" id="JALJOS010000008">
    <property type="protein sequence ID" value="KAK9835755.1"/>
    <property type="molecule type" value="Genomic_DNA"/>
</dbReference>